<protein>
    <recommendedName>
        <fullName evidence="1">Transcriptional regulator SutA RNAP-binding domain-containing protein</fullName>
    </recommendedName>
</protein>
<dbReference type="EMBL" id="CP048659">
    <property type="protein sequence ID" value="QOW45520.1"/>
    <property type="molecule type" value="Genomic_DNA"/>
</dbReference>
<gene>
    <name evidence="2" type="ORF">G0028_06175</name>
</gene>
<dbReference type="Pfam" id="PF20661">
    <property type="entry name" value="SutA-RBD"/>
    <property type="match status" value="1"/>
</dbReference>
<keyword evidence="3" id="KW-1185">Reference proteome</keyword>
<proteinExistence type="predicted"/>
<sequence length="87" mass="10026">MNEAFNQRIWSVQVGKNATHAQIIAKRQLREELETEMEKYLARGGQIKQAVNTQFQISHGTADQYNKRDCRCESCVNWAKSKGRIKG</sequence>
<evidence type="ECO:0000313" key="3">
    <source>
        <dbReference type="Proteomes" id="UP000593966"/>
    </source>
</evidence>
<feature type="domain" description="Transcriptional regulator SutA RNAP-binding" evidence="1">
    <location>
        <begin position="25"/>
        <end position="49"/>
    </location>
</feature>
<evidence type="ECO:0000259" key="1">
    <source>
        <dbReference type="Pfam" id="PF20661"/>
    </source>
</evidence>
<reference evidence="2 3" key="1">
    <citation type="submission" date="2020-02" db="EMBL/GenBank/DDBJ databases">
        <title>Tigecycline-resistant Acinetobacter species from pigs and migratory birds.</title>
        <authorList>
            <person name="Chen C."/>
            <person name="Sun J."/>
            <person name="Liao X.-P."/>
            <person name="Liu Y.-H."/>
        </authorList>
    </citation>
    <scope>NUCLEOTIDE SEQUENCE [LARGE SCALE GENOMIC DNA]</scope>
    <source>
        <strain evidence="2 3">YH12207_T</strain>
    </source>
</reference>
<accession>A0A7S6VV69</accession>
<organism evidence="2 3">
    <name type="scientific">Acinetobacter piscicola</name>
    <dbReference type="NCBI Taxonomy" id="2006115"/>
    <lineage>
        <taxon>Bacteria</taxon>
        <taxon>Pseudomonadati</taxon>
        <taxon>Pseudomonadota</taxon>
        <taxon>Gammaproteobacteria</taxon>
        <taxon>Moraxellales</taxon>
        <taxon>Moraxellaceae</taxon>
        <taxon>Acinetobacter</taxon>
    </lineage>
</organism>
<name>A0A7S6VV69_9GAMM</name>
<dbReference type="Proteomes" id="UP000593966">
    <property type="component" value="Chromosome"/>
</dbReference>
<evidence type="ECO:0000313" key="2">
    <source>
        <dbReference type="EMBL" id="QOW45520.1"/>
    </source>
</evidence>
<dbReference type="RefSeq" id="WP_180044810.1">
    <property type="nucleotide sequence ID" value="NZ_CP048659.1"/>
</dbReference>
<dbReference type="AlphaFoldDB" id="A0A7S6VV69"/>
<dbReference type="InterPro" id="IPR049191">
    <property type="entry name" value="SutA_RBD"/>
</dbReference>